<evidence type="ECO:0000313" key="4">
    <source>
        <dbReference type="Proteomes" id="UP000070444"/>
    </source>
</evidence>
<proteinExistence type="predicted"/>
<evidence type="ECO:0000313" key="3">
    <source>
        <dbReference type="EMBL" id="KXN72501.1"/>
    </source>
</evidence>
<organism evidence="3 4">
    <name type="scientific">Conidiobolus coronatus (strain ATCC 28846 / CBS 209.66 / NRRL 28638)</name>
    <name type="common">Delacroixia coronata</name>
    <dbReference type="NCBI Taxonomy" id="796925"/>
    <lineage>
        <taxon>Eukaryota</taxon>
        <taxon>Fungi</taxon>
        <taxon>Fungi incertae sedis</taxon>
        <taxon>Zoopagomycota</taxon>
        <taxon>Entomophthoromycotina</taxon>
        <taxon>Entomophthoromycetes</taxon>
        <taxon>Entomophthorales</taxon>
        <taxon>Ancylistaceae</taxon>
        <taxon>Conidiobolus</taxon>
    </lineage>
</organism>
<reference evidence="3 4" key="1">
    <citation type="journal article" date="2015" name="Genome Biol. Evol.">
        <title>Phylogenomic analyses indicate that early fungi evolved digesting cell walls of algal ancestors of land plants.</title>
        <authorList>
            <person name="Chang Y."/>
            <person name="Wang S."/>
            <person name="Sekimoto S."/>
            <person name="Aerts A.L."/>
            <person name="Choi C."/>
            <person name="Clum A."/>
            <person name="LaButti K.M."/>
            <person name="Lindquist E.A."/>
            <person name="Yee Ngan C."/>
            <person name="Ohm R.A."/>
            <person name="Salamov A.A."/>
            <person name="Grigoriev I.V."/>
            <person name="Spatafora J.W."/>
            <person name="Berbee M.L."/>
        </authorList>
    </citation>
    <scope>NUCLEOTIDE SEQUENCE [LARGE SCALE GENOMIC DNA]</scope>
    <source>
        <strain evidence="3 4">NRRL 28638</strain>
    </source>
</reference>
<accession>A0A137PC37</accession>
<feature type="compositionally biased region" description="Polar residues" evidence="2">
    <location>
        <begin position="23"/>
        <end position="65"/>
    </location>
</feature>
<name>A0A137PC37_CONC2</name>
<gene>
    <name evidence="3" type="ORF">CONCODRAFT_77772</name>
</gene>
<protein>
    <submittedName>
        <fullName evidence="3">Uncharacterized protein</fullName>
    </submittedName>
</protein>
<dbReference type="Proteomes" id="UP000070444">
    <property type="component" value="Unassembled WGS sequence"/>
</dbReference>
<dbReference type="AlphaFoldDB" id="A0A137PC37"/>
<feature type="region of interest" description="Disordered" evidence="2">
    <location>
        <begin position="21"/>
        <end position="69"/>
    </location>
</feature>
<evidence type="ECO:0000256" key="2">
    <source>
        <dbReference type="SAM" id="MobiDB-lite"/>
    </source>
</evidence>
<keyword evidence="1" id="KW-0175">Coiled coil</keyword>
<dbReference type="EMBL" id="KQ964452">
    <property type="protein sequence ID" value="KXN72501.1"/>
    <property type="molecule type" value="Genomic_DNA"/>
</dbReference>
<feature type="coiled-coil region" evidence="1">
    <location>
        <begin position="103"/>
        <end position="137"/>
    </location>
</feature>
<keyword evidence="4" id="KW-1185">Reference proteome</keyword>
<evidence type="ECO:0000256" key="1">
    <source>
        <dbReference type="SAM" id="Coils"/>
    </source>
</evidence>
<sequence>MGNSQSLPELPPTYEEFQRKYQDQVNTTPSCSSSHSAYNSIRDNSCSTSNTIRSNAYSTSNTLPRPNQPLHADTIEAKLSDLRGKPDTLGQLLNCKKEDYDTVKELLEMEKNIAKRREKLEKHILNEMKKIDKMEKDRDKKLKKVQINR</sequence>